<dbReference type="FunFam" id="3.90.190.10:FF:000102">
    <property type="entry name" value="Receptor-type tyrosine-protein phosphatase"/>
    <property type="match status" value="1"/>
</dbReference>
<evidence type="ECO:0000256" key="1">
    <source>
        <dbReference type="ARBA" id="ARBA00004167"/>
    </source>
</evidence>
<dbReference type="SUPFAM" id="SSF49265">
    <property type="entry name" value="Fibronectin type III"/>
    <property type="match status" value="2"/>
</dbReference>
<evidence type="ECO:0000259" key="11">
    <source>
        <dbReference type="PROSITE" id="PS50056"/>
    </source>
</evidence>
<feature type="domain" description="Tyrosine specific protein phosphatases" evidence="11">
    <location>
        <begin position="1218"/>
        <end position="1292"/>
    </location>
</feature>
<dbReference type="InterPro" id="IPR003595">
    <property type="entry name" value="Tyr_Pase_cat"/>
</dbReference>
<dbReference type="SUPFAM" id="SSF48726">
    <property type="entry name" value="Immunoglobulin"/>
    <property type="match status" value="1"/>
</dbReference>
<dbReference type="PROSITE" id="PS50055">
    <property type="entry name" value="TYR_PHOSPHATASE_PTP"/>
    <property type="match status" value="2"/>
</dbReference>
<feature type="transmembrane region" description="Helical" evidence="9">
    <location>
        <begin position="663"/>
        <end position="686"/>
    </location>
</feature>
<dbReference type="PROSITE" id="PS50835">
    <property type="entry name" value="IG_LIKE"/>
    <property type="match status" value="1"/>
</dbReference>
<evidence type="ECO:0000313" key="14">
    <source>
        <dbReference type="EMBL" id="PAA93832.1"/>
    </source>
</evidence>
<feature type="domain" description="Tyrosine-protein phosphatase" evidence="10">
    <location>
        <begin position="756"/>
        <end position="1015"/>
    </location>
</feature>
<gene>
    <name evidence="14" type="ORF">BOX15_Mlig019495g3</name>
</gene>
<keyword evidence="15" id="KW-1185">Reference proteome</keyword>
<dbReference type="PROSITE" id="PS00383">
    <property type="entry name" value="TYR_PHOSPHATASE_1"/>
    <property type="match status" value="1"/>
</dbReference>
<dbReference type="PROSITE" id="PS50853">
    <property type="entry name" value="FN3"/>
    <property type="match status" value="2"/>
</dbReference>
<evidence type="ECO:0000256" key="7">
    <source>
        <dbReference type="ARBA" id="ARBA00051722"/>
    </source>
</evidence>
<evidence type="ECO:0000259" key="10">
    <source>
        <dbReference type="PROSITE" id="PS50055"/>
    </source>
</evidence>
<dbReference type="InterPro" id="IPR013783">
    <property type="entry name" value="Ig-like_fold"/>
</dbReference>
<comment type="catalytic activity">
    <reaction evidence="7">
        <text>O-phospho-L-tyrosyl-[protein] + H2O = L-tyrosyl-[protein] + phosphate</text>
        <dbReference type="Rhea" id="RHEA:10684"/>
        <dbReference type="Rhea" id="RHEA-COMP:10136"/>
        <dbReference type="Rhea" id="RHEA-COMP:20101"/>
        <dbReference type="ChEBI" id="CHEBI:15377"/>
        <dbReference type="ChEBI" id="CHEBI:43474"/>
        <dbReference type="ChEBI" id="CHEBI:46858"/>
        <dbReference type="ChEBI" id="CHEBI:61978"/>
        <dbReference type="EC" id="3.1.3.48"/>
    </reaction>
</comment>
<evidence type="ECO:0000259" key="12">
    <source>
        <dbReference type="PROSITE" id="PS50835"/>
    </source>
</evidence>
<dbReference type="InterPro" id="IPR050348">
    <property type="entry name" value="Protein-Tyr_Phosphatase"/>
</dbReference>
<dbReference type="EC" id="3.1.3.48" evidence="2"/>
<proteinExistence type="predicted"/>
<feature type="domain" description="Tyrosine specific protein phosphatases" evidence="11">
    <location>
        <begin position="933"/>
        <end position="1006"/>
    </location>
</feature>
<evidence type="ECO:0000256" key="9">
    <source>
        <dbReference type="SAM" id="Phobius"/>
    </source>
</evidence>
<feature type="region of interest" description="Disordered" evidence="8">
    <location>
        <begin position="1307"/>
        <end position="1334"/>
    </location>
</feature>
<dbReference type="Proteomes" id="UP000215902">
    <property type="component" value="Unassembled WGS sequence"/>
</dbReference>
<evidence type="ECO:0000256" key="5">
    <source>
        <dbReference type="ARBA" id="ARBA00022912"/>
    </source>
</evidence>
<dbReference type="Gene3D" id="3.90.190.10">
    <property type="entry name" value="Protein tyrosine phosphatase superfamily"/>
    <property type="match status" value="2"/>
</dbReference>
<dbReference type="SMART" id="SM00194">
    <property type="entry name" value="PTPc"/>
    <property type="match status" value="2"/>
</dbReference>
<evidence type="ECO:0000256" key="2">
    <source>
        <dbReference type="ARBA" id="ARBA00013064"/>
    </source>
</evidence>
<feature type="domain" description="Fibronectin type-III" evidence="13">
    <location>
        <begin position="384"/>
        <end position="478"/>
    </location>
</feature>
<organism evidence="14 15">
    <name type="scientific">Macrostomum lignano</name>
    <dbReference type="NCBI Taxonomy" id="282301"/>
    <lineage>
        <taxon>Eukaryota</taxon>
        <taxon>Metazoa</taxon>
        <taxon>Spiralia</taxon>
        <taxon>Lophotrochozoa</taxon>
        <taxon>Platyhelminthes</taxon>
        <taxon>Rhabditophora</taxon>
        <taxon>Macrostomorpha</taxon>
        <taxon>Macrostomida</taxon>
        <taxon>Macrostomidae</taxon>
        <taxon>Macrostomum</taxon>
    </lineage>
</organism>
<keyword evidence="3" id="KW-0732">Signal</keyword>
<dbReference type="Pfam" id="PF00102">
    <property type="entry name" value="Y_phosphatase"/>
    <property type="match status" value="2"/>
</dbReference>
<dbReference type="PANTHER" id="PTHR19134:SF540">
    <property type="entry name" value="TYROSINE-PROTEIN PHOSPHATASE 99A"/>
    <property type="match status" value="1"/>
</dbReference>
<name>A0A267H8F7_9PLAT</name>
<keyword evidence="9" id="KW-1133">Transmembrane helix</keyword>
<evidence type="ECO:0000256" key="4">
    <source>
        <dbReference type="ARBA" id="ARBA00022801"/>
    </source>
</evidence>
<dbReference type="Pfam" id="PF00041">
    <property type="entry name" value="fn3"/>
    <property type="match status" value="2"/>
</dbReference>
<keyword evidence="4" id="KW-0378">Hydrolase</keyword>
<feature type="domain" description="Fibronectin type-III" evidence="13">
    <location>
        <begin position="158"/>
        <end position="262"/>
    </location>
</feature>
<dbReference type="InterPro" id="IPR000242">
    <property type="entry name" value="PTP_cat"/>
</dbReference>
<evidence type="ECO:0000259" key="13">
    <source>
        <dbReference type="PROSITE" id="PS50853"/>
    </source>
</evidence>
<sequence>MHTISKTYLFGYFPNIQQIMLLGILIEFALSVLSATSPAPSAKPVESVTLQQFANASQASLSLGCRLPGNSSDRVTYVEWQVHGDTVCRLFLQRKPMELDECRSSLHSLGIGINDAGVQLVLAPVLARHEGRYRCLAYEDSDSYELVTNVLVRDKPFKPTRLQHVDVGRDWVRLGWEPPRQQSHLPVDHYEAASWPDLDEPDSRKPPAGVTWQRVRDNNPFLHSHRFSYLSVYTSYCFAVRAVNSIGAGQPAVRCGIRTRGQPPERGAVSARLVSANATRAAFVVAYQPDRLHGRLRQVELLCQLMRYRELNVAFAPEDRQLSALGLRALLPSRAFNDSTELVWLAEDLQPYSQYRLIIKAYNEEYDGPPEVTKFNTTEGLAPSPSLMQETQLQFDTNATLTWNQRRRIPGQLLYYRVRYSPISYPAVQYQLNVSAQHNRVVLTKLQPMSEYRVSLAAVTGLGPGAESNTIVVSTEPSWPSSPRQVQIETGFEAGAVVSWAHSRFTMQIPKSRKSSGIPLEAPARKYPAHLLAFRVSWAFLDPAGPGAARTSGHMETKPLNDMSGCSCSATDWRPRSPSTPCRDQPDRICVLIPWSQLAAGRSPPDDSGVLTRVSFSVRSVGLSQWSAGRRYPGHVSEDCTTDIPAAYIFPKSAASHSTKQPVIVGVIVGGCIMLLAIGIIAFLIWKWLCSHRGYRRPFGTAMETMEFVEHEYNGTRSSGCRPQFRPYSQTEFKPLSIPDFREHVLASHANDNSAFQMEFDSVQQSTHRDWPALHWKQPENLAKNRYTDIYPFDHSRVILFSNSRKKRGDYINANYVDGYHRPKAYIACQGPLPATFDDFWLMVWENKSSVVVMISNFVERGRRKCDQYWPGSGSQTYGHISVRFISQESKAAYCLRKFGIRDTRAKKSVKERLLHHYLYSEWPDYGVPQYPLPVLNFVQKSIRSSDDHGPIVVHCSAGVGRTGTYICIEAQIRQILQQKTVNVRGFLEHIRQQRMRLVQTEEQYVFIHDVLLEFLLCPEREVPRDQLTSYIKGLDEPGPCGCSRLETQYQLCVSEQPSPRDRMAAKKPCNARKNRCILPIDSRRVKLTAEPGVEGSDYINASHLHGYFSMNEYIVTQHPLEETVFDFLKMIWDHNCSVVVSVYTEDSPDEPPLPSIWPTPEDDMREAEHLQLYFRNEEEYPFATRREFLMATKRDDYSLVVSLWTLKRWPELLGQAMDMMKLVGAVSERRAPPAAPLIVMDTYGSSHAGIFCALYSLYHQLQLEHSVDVYSLFKLYHLQRPGMFNSSADLQFIYEVITFHASVNSPSSSLLPQRRDNGGTGGTLGSRGGDRREAQQLPAQEALHMSEQLKQLQQEVEETCGQEKQLAESTVATAVPSGDAAITNGSDSGAAAASMVAAAEPVSFGDVAIVNGSDGVEEARGAANANGAVSLTLPKDA</sequence>
<reference evidence="14 15" key="1">
    <citation type="submission" date="2017-06" db="EMBL/GenBank/DDBJ databases">
        <title>A platform for efficient transgenesis in Macrostomum lignano, a flatworm model organism for stem cell research.</title>
        <authorList>
            <person name="Berezikov E."/>
        </authorList>
    </citation>
    <scope>NUCLEOTIDE SEQUENCE [LARGE SCALE GENOMIC DNA]</scope>
    <source>
        <strain evidence="14">DV1</strain>
        <tissue evidence="14">Whole organism</tissue>
    </source>
</reference>
<dbReference type="InterPro" id="IPR003961">
    <property type="entry name" value="FN3_dom"/>
</dbReference>
<dbReference type="PANTHER" id="PTHR19134">
    <property type="entry name" value="RECEPTOR-TYPE TYROSINE-PROTEIN PHOSPHATASE"/>
    <property type="match status" value="1"/>
</dbReference>
<feature type="domain" description="Tyrosine-protein phosphatase" evidence="10">
    <location>
        <begin position="1046"/>
        <end position="1301"/>
    </location>
</feature>
<dbReference type="STRING" id="282301.A0A267H8F7"/>
<dbReference type="OrthoDB" id="6022401at2759"/>
<evidence type="ECO:0000256" key="8">
    <source>
        <dbReference type="SAM" id="MobiDB-lite"/>
    </source>
</evidence>
<dbReference type="InterPro" id="IPR036116">
    <property type="entry name" value="FN3_sf"/>
</dbReference>
<dbReference type="PRINTS" id="PR00700">
    <property type="entry name" value="PRTYPHPHTASE"/>
</dbReference>
<dbReference type="InterPro" id="IPR016130">
    <property type="entry name" value="Tyr_Pase_AS"/>
</dbReference>
<accession>A0A267H8F7</accession>
<dbReference type="SMART" id="SM00404">
    <property type="entry name" value="PTPc_motif"/>
    <property type="match status" value="2"/>
</dbReference>
<comment type="caution">
    <text evidence="14">The sequence shown here is derived from an EMBL/GenBank/DDBJ whole genome shotgun (WGS) entry which is preliminary data.</text>
</comment>
<dbReference type="EMBL" id="NIVC01000020">
    <property type="protein sequence ID" value="PAA93832.1"/>
    <property type="molecule type" value="Genomic_DNA"/>
</dbReference>
<evidence type="ECO:0000313" key="15">
    <source>
        <dbReference type="Proteomes" id="UP000215902"/>
    </source>
</evidence>
<dbReference type="InterPro" id="IPR029021">
    <property type="entry name" value="Prot-tyrosine_phosphatase-like"/>
</dbReference>
<dbReference type="CDD" id="cd00063">
    <property type="entry name" value="FN3"/>
    <property type="match status" value="2"/>
</dbReference>
<keyword evidence="5" id="KW-0904">Protein phosphatase</keyword>
<keyword evidence="9" id="KW-0812">Transmembrane</keyword>
<evidence type="ECO:0000256" key="3">
    <source>
        <dbReference type="ARBA" id="ARBA00022729"/>
    </source>
</evidence>
<dbReference type="SUPFAM" id="SSF52799">
    <property type="entry name" value="(Phosphotyrosine protein) phosphatases II"/>
    <property type="match status" value="2"/>
</dbReference>
<dbReference type="InterPro" id="IPR007110">
    <property type="entry name" value="Ig-like_dom"/>
</dbReference>
<protein>
    <recommendedName>
        <fullName evidence="2">protein-tyrosine-phosphatase</fullName>
        <ecNumber evidence="2">3.1.3.48</ecNumber>
    </recommendedName>
</protein>
<dbReference type="InterPro" id="IPR000387">
    <property type="entry name" value="Tyr_Pase_dom"/>
</dbReference>
<feature type="domain" description="Ig-like" evidence="12">
    <location>
        <begin position="40"/>
        <end position="147"/>
    </location>
</feature>
<dbReference type="InterPro" id="IPR036179">
    <property type="entry name" value="Ig-like_dom_sf"/>
</dbReference>
<dbReference type="Gene3D" id="2.60.40.10">
    <property type="entry name" value="Immunoglobulins"/>
    <property type="match status" value="2"/>
</dbReference>
<evidence type="ECO:0000256" key="6">
    <source>
        <dbReference type="ARBA" id="ARBA00023136"/>
    </source>
</evidence>
<dbReference type="GO" id="GO:0016020">
    <property type="term" value="C:membrane"/>
    <property type="evidence" value="ECO:0007669"/>
    <property type="project" value="UniProtKB-SubCell"/>
</dbReference>
<comment type="subcellular location">
    <subcellularLocation>
        <location evidence="1">Membrane</location>
        <topology evidence="1">Single-pass membrane protein</topology>
    </subcellularLocation>
</comment>
<dbReference type="FunFam" id="3.90.190.10:FF:000013">
    <property type="entry name" value="receptor-type tyrosine-protein phosphatase zeta isoform X1"/>
    <property type="match status" value="1"/>
</dbReference>
<feature type="compositionally biased region" description="Gly residues" evidence="8">
    <location>
        <begin position="1319"/>
        <end position="1328"/>
    </location>
</feature>
<keyword evidence="6 9" id="KW-0472">Membrane</keyword>
<dbReference type="GO" id="GO:0004725">
    <property type="term" value="F:protein tyrosine phosphatase activity"/>
    <property type="evidence" value="ECO:0007669"/>
    <property type="project" value="UniProtKB-EC"/>
</dbReference>
<dbReference type="SMART" id="SM00060">
    <property type="entry name" value="FN3"/>
    <property type="match status" value="2"/>
</dbReference>
<dbReference type="PROSITE" id="PS50056">
    <property type="entry name" value="TYR_PHOSPHATASE_2"/>
    <property type="match status" value="2"/>
</dbReference>